<dbReference type="AlphaFoldDB" id="L8H005"/>
<feature type="signal peptide" evidence="1">
    <location>
        <begin position="1"/>
        <end position="18"/>
    </location>
</feature>
<sequence>MRHSVVLVAVFLLGCLSSLPLSVIGIPEAHRIKSVPYHRQLTEYSCGAASFAMAMGHATGEELDQRAIMDVLRTSEALGTFSGDMVRGGQFSHMSGAQGRQFPEQAPTRGWDCKRWPDQLGLGAFGHRRMTCWLDELKAAIAQDIPAIILMELGDVPFDGHYRVLVGYDDRSRRVTLLDPWDRDGVPREVEYSYEVFCGLWAYVERLANATYPPNFAAIVAPWRIQIEQHKEGNNLATMVASITYTCPEPFCPVTAGEKAVAAFVATNVTARITLPPNLPLSKGSLTLDLGTLQPGSTVQAKWQVTRIPFAKTGPVVVDAWGLISGSLPAVPKLNSSTSHYPAYTYVDAIGGSGTLSLF</sequence>
<dbReference type="InterPro" id="IPR039564">
    <property type="entry name" value="Peptidase_C39-like"/>
</dbReference>
<protein>
    <recommendedName>
        <fullName evidence="2">Peptidase C39-like domain-containing protein</fullName>
    </recommendedName>
</protein>
<proteinExistence type="predicted"/>
<evidence type="ECO:0000313" key="3">
    <source>
        <dbReference type="EMBL" id="ELR18854.1"/>
    </source>
</evidence>
<dbReference type="VEuPathDB" id="AmoebaDB:ACA1_036880"/>
<keyword evidence="1" id="KW-0732">Signal</keyword>
<feature type="domain" description="Peptidase C39-like" evidence="2">
    <location>
        <begin position="34"/>
        <end position="181"/>
    </location>
</feature>
<evidence type="ECO:0000313" key="4">
    <source>
        <dbReference type="Proteomes" id="UP000011083"/>
    </source>
</evidence>
<feature type="chain" id="PRO_5003990766" description="Peptidase C39-like domain-containing protein" evidence="1">
    <location>
        <begin position="19"/>
        <end position="359"/>
    </location>
</feature>
<keyword evidence="4" id="KW-1185">Reference proteome</keyword>
<evidence type="ECO:0000256" key="1">
    <source>
        <dbReference type="SAM" id="SignalP"/>
    </source>
</evidence>
<organism evidence="3 4">
    <name type="scientific">Acanthamoeba castellanii (strain ATCC 30010 / Neff)</name>
    <dbReference type="NCBI Taxonomy" id="1257118"/>
    <lineage>
        <taxon>Eukaryota</taxon>
        <taxon>Amoebozoa</taxon>
        <taxon>Discosea</taxon>
        <taxon>Longamoebia</taxon>
        <taxon>Centramoebida</taxon>
        <taxon>Acanthamoebidae</taxon>
        <taxon>Acanthamoeba</taxon>
    </lineage>
</organism>
<accession>L8H005</accession>
<dbReference type="KEGG" id="acan:ACA1_036880"/>
<gene>
    <name evidence="3" type="ORF">ACA1_036880</name>
</gene>
<dbReference type="EMBL" id="KB007940">
    <property type="protein sequence ID" value="ELR18854.1"/>
    <property type="molecule type" value="Genomic_DNA"/>
</dbReference>
<reference evidence="3 4" key="1">
    <citation type="journal article" date="2013" name="Genome Biol.">
        <title>Genome of Acanthamoeba castellanii highlights extensive lateral gene transfer and early evolution of tyrosine kinase signaling.</title>
        <authorList>
            <person name="Clarke M."/>
            <person name="Lohan A.J."/>
            <person name="Liu B."/>
            <person name="Lagkouvardos I."/>
            <person name="Roy S."/>
            <person name="Zafar N."/>
            <person name="Bertelli C."/>
            <person name="Schilde C."/>
            <person name="Kianianmomeni A."/>
            <person name="Burglin T.R."/>
            <person name="Frech C."/>
            <person name="Turcotte B."/>
            <person name="Kopec K.O."/>
            <person name="Synnott J.M."/>
            <person name="Choo C."/>
            <person name="Paponov I."/>
            <person name="Finkler A."/>
            <person name="Soon Heng Tan C."/>
            <person name="Hutchins A.P."/>
            <person name="Weinmeier T."/>
            <person name="Rattei T."/>
            <person name="Chu J.S."/>
            <person name="Gimenez G."/>
            <person name="Irimia M."/>
            <person name="Rigden D.J."/>
            <person name="Fitzpatrick D.A."/>
            <person name="Lorenzo-Morales J."/>
            <person name="Bateman A."/>
            <person name="Chiu C.H."/>
            <person name="Tang P."/>
            <person name="Hegemann P."/>
            <person name="Fromm H."/>
            <person name="Raoult D."/>
            <person name="Greub G."/>
            <person name="Miranda-Saavedra D."/>
            <person name="Chen N."/>
            <person name="Nash P."/>
            <person name="Ginger M.L."/>
            <person name="Horn M."/>
            <person name="Schaap P."/>
            <person name="Caler L."/>
            <person name="Loftus B."/>
        </authorList>
    </citation>
    <scope>NUCLEOTIDE SEQUENCE [LARGE SCALE GENOMIC DNA]</scope>
    <source>
        <strain evidence="3 4">Neff</strain>
    </source>
</reference>
<evidence type="ECO:0000259" key="2">
    <source>
        <dbReference type="Pfam" id="PF13529"/>
    </source>
</evidence>
<dbReference type="PROSITE" id="PS51257">
    <property type="entry name" value="PROKAR_LIPOPROTEIN"/>
    <property type="match status" value="1"/>
</dbReference>
<dbReference type="OrthoDB" id="15857at2759"/>
<dbReference type="Proteomes" id="UP000011083">
    <property type="component" value="Unassembled WGS sequence"/>
</dbReference>
<dbReference type="Gene3D" id="3.90.70.10">
    <property type="entry name" value="Cysteine proteinases"/>
    <property type="match status" value="1"/>
</dbReference>
<name>L8H005_ACACF</name>
<dbReference type="Pfam" id="PF13529">
    <property type="entry name" value="Peptidase_C39_2"/>
    <property type="match status" value="1"/>
</dbReference>
<dbReference type="RefSeq" id="XP_004340913.1">
    <property type="nucleotide sequence ID" value="XM_004340865.1"/>
</dbReference>
<dbReference type="GeneID" id="14919697"/>